<accession>A0A7W9STH9</accession>
<name>A0A7W9STH9_ARMRO</name>
<dbReference type="InterPro" id="IPR006311">
    <property type="entry name" value="TAT_signal"/>
</dbReference>
<dbReference type="RefSeq" id="WP_184201826.1">
    <property type="nucleotide sequence ID" value="NZ_JACHGW010000004.1"/>
</dbReference>
<organism evidence="2 3">
    <name type="scientific">Armatimonas rosea</name>
    <dbReference type="NCBI Taxonomy" id="685828"/>
    <lineage>
        <taxon>Bacteria</taxon>
        <taxon>Bacillati</taxon>
        <taxon>Armatimonadota</taxon>
        <taxon>Armatimonadia</taxon>
        <taxon>Armatimonadales</taxon>
        <taxon>Armatimonadaceae</taxon>
        <taxon>Armatimonas</taxon>
    </lineage>
</organism>
<reference evidence="2 3" key="1">
    <citation type="submission" date="2020-08" db="EMBL/GenBank/DDBJ databases">
        <title>Genomic Encyclopedia of Type Strains, Phase IV (KMG-IV): sequencing the most valuable type-strain genomes for metagenomic binning, comparative biology and taxonomic classification.</title>
        <authorList>
            <person name="Goeker M."/>
        </authorList>
    </citation>
    <scope>NUCLEOTIDE SEQUENCE [LARGE SCALE GENOMIC DNA]</scope>
    <source>
        <strain evidence="2 3">DSM 23562</strain>
    </source>
</reference>
<evidence type="ECO:0000256" key="1">
    <source>
        <dbReference type="SAM" id="Phobius"/>
    </source>
</evidence>
<evidence type="ECO:0000313" key="2">
    <source>
        <dbReference type="EMBL" id="MBB6052565.1"/>
    </source>
</evidence>
<dbReference type="InterPro" id="IPR010869">
    <property type="entry name" value="DUF1501"/>
</dbReference>
<dbReference type="EMBL" id="JACHGW010000004">
    <property type="protein sequence ID" value="MBB6052565.1"/>
    <property type="molecule type" value="Genomic_DNA"/>
</dbReference>
<evidence type="ECO:0000313" key="3">
    <source>
        <dbReference type="Proteomes" id="UP000520814"/>
    </source>
</evidence>
<dbReference type="AlphaFoldDB" id="A0A7W9STH9"/>
<dbReference type="PANTHER" id="PTHR43737">
    <property type="entry name" value="BLL7424 PROTEIN"/>
    <property type="match status" value="1"/>
</dbReference>
<dbReference type="PANTHER" id="PTHR43737:SF1">
    <property type="entry name" value="DUF1501 DOMAIN-CONTAINING PROTEIN"/>
    <property type="match status" value="1"/>
</dbReference>
<proteinExistence type="predicted"/>
<keyword evidence="1" id="KW-0812">Transmembrane</keyword>
<keyword evidence="3" id="KW-1185">Reference proteome</keyword>
<keyword evidence="1" id="KW-1133">Transmembrane helix</keyword>
<gene>
    <name evidence="2" type="ORF">HNQ39_004386</name>
</gene>
<dbReference type="PROSITE" id="PS51318">
    <property type="entry name" value="TAT"/>
    <property type="match status" value="1"/>
</dbReference>
<keyword evidence="1" id="KW-0472">Membrane</keyword>
<sequence length="410" mass="43246">MNDWGLCEESTHKSQTRRDLLGGALAAAIVAWAGSSALAQLTVGKEKRKPLITIFLRGGMDGLTALAPVGDDDYHKNRPTIKVTNPLKLDGFFGLHPSLVGLHPLYQEGKLAPLHAVGSLDQSRSHFEAMALMERGAASDPASIPSGWVARYLSALPDDNPSPLRGVAFNTILPDILRGATSAMAINDIKDLRLSVSPELRGALESVYAHGTDAAAVAGREALGVLKVLEKLDPKRYQPGGGAKYPETGLGNGLRQTAMLLKAGVGVETACLDRGGWDTHVGQNTPFLAQQLQDVGDSLAAFTKDLGPQLADVTIVVMTEFGRRVAENSGLGTDHGRASCWFVAGGGVKGGKVYASWPGLKDNQLEAPGDLKVTTDYRDILTELASRQVGLEKAAALFPSAPGKLVGLFG</sequence>
<comment type="caution">
    <text evidence="2">The sequence shown here is derived from an EMBL/GenBank/DDBJ whole genome shotgun (WGS) entry which is preliminary data.</text>
</comment>
<dbReference type="Pfam" id="PF07394">
    <property type="entry name" value="DUF1501"/>
    <property type="match status" value="1"/>
</dbReference>
<dbReference type="Proteomes" id="UP000520814">
    <property type="component" value="Unassembled WGS sequence"/>
</dbReference>
<protein>
    <submittedName>
        <fullName evidence="2">Uncharacterized protein (DUF1501 family)</fullName>
    </submittedName>
</protein>
<feature type="transmembrane region" description="Helical" evidence="1">
    <location>
        <begin position="20"/>
        <end position="39"/>
    </location>
</feature>